<dbReference type="PANTHER" id="PTHR43070:SF5">
    <property type="entry name" value="HOMOSERINE DEHYDROGENASE"/>
    <property type="match status" value="1"/>
</dbReference>
<dbReference type="GO" id="GO:0004412">
    <property type="term" value="F:homoserine dehydrogenase activity"/>
    <property type="evidence" value="ECO:0007669"/>
    <property type="project" value="UniProtKB-EC"/>
</dbReference>
<comment type="function">
    <text evidence="13">Catalyzes the conversion of L-aspartate-beta-semialdehyde (L-Asa) to L-homoserine (L-Hse), the third step in the biosynthesis of amino acids that derive from aspartate (the aspartate family of amino acids), including methioinine and threonine, the latter of which is a precursor to isoleucine; production of homoserine leads to a branch-point in the pathway as it can either be O-phosphorylated for processing to threonine, or O-acylated for processing to methionine.</text>
</comment>
<sequence>MLSIVLVGPGLVGNELLTQLTKNGKQHGIRVIAISNSKRMVLGTDLSDNFTLDSERDLYRIEEHAEKFKPCAFVDCTSNQDIANLYVQWLKKGFSVVTPNKKAFSSDLSLYSKILELTDRTLNPTAPFVRHEATVGAGLPIISTLTNLVKTGDKILKIEGIFSGTLSFIFNTFSDSNLKFSEIVKDAKSKGFTEPDPRDDLNGVDVARKTTILARLSGLKNTTLESFPTENIVPKELRNLNTVEFMERLPEFDEHFENLKLEAKKENKILRYVGVVDVSNQKCSVELKSFDKSHPFGGLKGSDNIIAFYTERFSPQPLIIQGAGAGKEVTAFGIYCDILSIL</sequence>
<dbReference type="InterPro" id="IPR005106">
    <property type="entry name" value="Asp/hSer_DH_NAD-bd"/>
</dbReference>
<comment type="catalytic activity">
    <reaction evidence="12">
        <text>L-homoserine + NADP(+) = L-aspartate 4-semialdehyde + NADPH + H(+)</text>
        <dbReference type="Rhea" id="RHEA:15761"/>
        <dbReference type="ChEBI" id="CHEBI:15378"/>
        <dbReference type="ChEBI" id="CHEBI:57476"/>
        <dbReference type="ChEBI" id="CHEBI:57783"/>
        <dbReference type="ChEBI" id="CHEBI:58349"/>
        <dbReference type="ChEBI" id="CHEBI:537519"/>
        <dbReference type="EC" id="1.1.1.3"/>
    </reaction>
    <physiologicalReaction direction="right-to-left" evidence="12">
        <dbReference type="Rhea" id="RHEA:15763"/>
    </physiologicalReaction>
</comment>
<dbReference type="GO" id="GO:0050661">
    <property type="term" value="F:NADP binding"/>
    <property type="evidence" value="ECO:0007669"/>
    <property type="project" value="InterPro"/>
</dbReference>
<evidence type="ECO:0000313" key="20">
    <source>
        <dbReference type="EMBL" id="KAJ3212539.1"/>
    </source>
</evidence>
<keyword evidence="7 16" id="KW-0028">Amino-acid biosynthesis</keyword>
<name>A0AAD5TYB8_9FUNG</name>
<feature type="active site" description="Proton donor" evidence="14">
    <location>
        <position position="209"/>
    </location>
</feature>
<evidence type="ECO:0000256" key="13">
    <source>
        <dbReference type="ARBA" id="ARBA00059589"/>
    </source>
</evidence>
<feature type="binding site" evidence="15">
    <location>
        <position position="194"/>
    </location>
    <ligand>
        <name>L-homoserine</name>
        <dbReference type="ChEBI" id="CHEBI:57476"/>
    </ligand>
</feature>
<comment type="caution">
    <text evidence="20">The sequence shown here is derived from an EMBL/GenBank/DDBJ whole genome shotgun (WGS) entry which is preliminary data.</text>
</comment>
<evidence type="ECO:0000256" key="8">
    <source>
        <dbReference type="ARBA" id="ARBA00022697"/>
    </source>
</evidence>
<dbReference type="FunFam" id="3.30.360.10:FF:000006">
    <property type="entry name" value="Bifunctional aspartokinase/homoserine dehydrogenase"/>
    <property type="match status" value="1"/>
</dbReference>
<comment type="similarity">
    <text evidence="4 17">Belongs to the homoserine dehydrogenase family.</text>
</comment>
<dbReference type="SUPFAM" id="SSF51735">
    <property type="entry name" value="NAD(P)-binding Rossmann-fold domains"/>
    <property type="match status" value="1"/>
</dbReference>
<evidence type="ECO:0000256" key="10">
    <source>
        <dbReference type="ARBA" id="ARBA00023002"/>
    </source>
</evidence>
<evidence type="ECO:0000256" key="15">
    <source>
        <dbReference type="PIRSR" id="PIRSR036497-2"/>
    </source>
</evidence>
<dbReference type="Pfam" id="PF00742">
    <property type="entry name" value="Homoserine_dh"/>
    <property type="match status" value="1"/>
</dbReference>
<dbReference type="Gene3D" id="3.40.50.720">
    <property type="entry name" value="NAD(P)-binding Rossmann-like Domain"/>
    <property type="match status" value="1"/>
</dbReference>
<evidence type="ECO:0000259" key="19">
    <source>
        <dbReference type="Pfam" id="PF03447"/>
    </source>
</evidence>
<dbReference type="PANTHER" id="PTHR43070">
    <property type="match status" value="1"/>
</dbReference>
<gene>
    <name evidence="20" type="ORF">HK099_007709</name>
</gene>
<comment type="pathway">
    <text evidence="3 16">Amino-acid biosynthesis; L-methionine biosynthesis via de novo pathway; L-homoserine from L-aspartate: step 3/3.</text>
</comment>
<feature type="binding site" evidence="15">
    <location>
        <begin position="8"/>
        <end position="13"/>
    </location>
    <ligand>
        <name>NADP(+)</name>
        <dbReference type="ChEBI" id="CHEBI:58349"/>
    </ligand>
</feature>
<dbReference type="InterPro" id="IPR001342">
    <property type="entry name" value="HDH_cat"/>
</dbReference>
<evidence type="ECO:0000256" key="4">
    <source>
        <dbReference type="ARBA" id="ARBA00006753"/>
    </source>
</evidence>
<dbReference type="PIRSF" id="PIRSF036497">
    <property type="entry name" value="HDH_short"/>
    <property type="match status" value="1"/>
</dbReference>
<feature type="binding site" evidence="15">
    <location>
        <position position="101"/>
    </location>
    <ligand>
        <name>NADPH</name>
        <dbReference type="ChEBI" id="CHEBI:57783"/>
    </ligand>
</feature>
<keyword evidence="11 16" id="KW-0486">Methionine biosynthesis</keyword>
<dbReference type="InterPro" id="IPR011147">
    <property type="entry name" value="Bifunc_Aspkin/hSer_DH"/>
</dbReference>
<evidence type="ECO:0000256" key="3">
    <source>
        <dbReference type="ARBA" id="ARBA00005062"/>
    </source>
</evidence>
<organism evidence="20 21">
    <name type="scientific">Clydaea vesicula</name>
    <dbReference type="NCBI Taxonomy" id="447962"/>
    <lineage>
        <taxon>Eukaryota</taxon>
        <taxon>Fungi</taxon>
        <taxon>Fungi incertae sedis</taxon>
        <taxon>Chytridiomycota</taxon>
        <taxon>Chytridiomycota incertae sedis</taxon>
        <taxon>Chytridiomycetes</taxon>
        <taxon>Lobulomycetales</taxon>
        <taxon>Lobulomycetaceae</taxon>
        <taxon>Clydaea</taxon>
    </lineage>
</organism>
<dbReference type="SUPFAM" id="SSF55347">
    <property type="entry name" value="Glyceraldehyde-3-phosphate dehydrogenase-like, C-terminal domain"/>
    <property type="match status" value="1"/>
</dbReference>
<feature type="domain" description="Aspartate/homoserine dehydrogenase NAD-binding" evidence="19">
    <location>
        <begin position="8"/>
        <end position="118"/>
    </location>
</feature>
<evidence type="ECO:0000256" key="12">
    <source>
        <dbReference type="ARBA" id="ARBA00048841"/>
    </source>
</evidence>
<dbReference type="GO" id="GO:0009088">
    <property type="term" value="P:threonine biosynthetic process"/>
    <property type="evidence" value="ECO:0007669"/>
    <property type="project" value="UniProtKB-KW"/>
</dbReference>
<evidence type="ECO:0000259" key="18">
    <source>
        <dbReference type="Pfam" id="PF00742"/>
    </source>
</evidence>
<evidence type="ECO:0000256" key="5">
    <source>
        <dbReference type="ARBA" id="ARBA00013213"/>
    </source>
</evidence>
<feature type="domain" description="Homoserine dehydrogenase catalytic" evidence="18">
    <location>
        <begin position="140"/>
        <end position="339"/>
    </location>
</feature>
<dbReference type="Gene3D" id="3.30.360.10">
    <property type="entry name" value="Dihydrodipicolinate Reductase, domain 2"/>
    <property type="match status" value="1"/>
</dbReference>
<dbReference type="EC" id="1.1.1.3" evidence="5 16"/>
<dbReference type="InterPro" id="IPR019811">
    <property type="entry name" value="HDH_CS"/>
</dbReference>
<evidence type="ECO:0000256" key="17">
    <source>
        <dbReference type="RuleBase" id="RU004171"/>
    </source>
</evidence>
<keyword evidence="10 16" id="KW-0560">Oxidoreductase</keyword>
<comment type="pathway">
    <text evidence="2 16">Amino-acid biosynthesis; L-threonine biosynthesis; L-threonine from L-aspartate: step 3/5.</text>
</comment>
<dbReference type="EMBL" id="JADGJW010000774">
    <property type="protein sequence ID" value="KAJ3212539.1"/>
    <property type="molecule type" value="Genomic_DNA"/>
</dbReference>
<dbReference type="GO" id="GO:0009086">
    <property type="term" value="P:methionine biosynthetic process"/>
    <property type="evidence" value="ECO:0007669"/>
    <property type="project" value="UniProtKB-KW"/>
</dbReference>
<keyword evidence="8 16" id="KW-0791">Threonine biosynthesis</keyword>
<keyword evidence="9 15" id="KW-0521">NADP</keyword>
<evidence type="ECO:0000313" key="21">
    <source>
        <dbReference type="Proteomes" id="UP001211065"/>
    </source>
</evidence>
<evidence type="ECO:0000256" key="14">
    <source>
        <dbReference type="PIRSR" id="PIRSR036497-1"/>
    </source>
</evidence>
<evidence type="ECO:0000256" key="7">
    <source>
        <dbReference type="ARBA" id="ARBA00022605"/>
    </source>
</evidence>
<reference evidence="20" key="1">
    <citation type="submission" date="2020-05" db="EMBL/GenBank/DDBJ databases">
        <title>Phylogenomic resolution of chytrid fungi.</title>
        <authorList>
            <person name="Stajich J.E."/>
            <person name="Amses K."/>
            <person name="Simmons R."/>
            <person name="Seto K."/>
            <person name="Myers J."/>
            <person name="Bonds A."/>
            <person name="Quandt C.A."/>
            <person name="Barry K."/>
            <person name="Liu P."/>
            <person name="Grigoriev I."/>
            <person name="Longcore J.E."/>
            <person name="James T.Y."/>
        </authorList>
    </citation>
    <scope>NUCLEOTIDE SEQUENCE</scope>
    <source>
        <strain evidence="20">JEL0476</strain>
    </source>
</reference>
<evidence type="ECO:0000256" key="1">
    <source>
        <dbReference type="ARBA" id="ARBA00001920"/>
    </source>
</evidence>
<keyword evidence="21" id="KW-1185">Reference proteome</keyword>
<proteinExistence type="inferred from homology"/>
<dbReference type="Pfam" id="PF03447">
    <property type="entry name" value="NAD_binding_3"/>
    <property type="match status" value="1"/>
</dbReference>
<evidence type="ECO:0000256" key="9">
    <source>
        <dbReference type="ARBA" id="ARBA00022857"/>
    </source>
</evidence>
<dbReference type="PROSITE" id="PS01042">
    <property type="entry name" value="HOMOSER_DHGENASE"/>
    <property type="match status" value="1"/>
</dbReference>
<feature type="binding site" evidence="15">
    <location>
        <position position="77"/>
    </location>
    <ligand>
        <name>NADPH</name>
        <dbReference type="ChEBI" id="CHEBI:57783"/>
    </ligand>
</feature>
<protein>
    <recommendedName>
        <fullName evidence="6 16">Homoserine dehydrogenase</fullName>
        <ecNumber evidence="5 16">1.1.1.3</ecNumber>
    </recommendedName>
</protein>
<accession>A0AAD5TYB8</accession>
<dbReference type="Proteomes" id="UP001211065">
    <property type="component" value="Unassembled WGS sequence"/>
</dbReference>
<dbReference type="AlphaFoldDB" id="A0AAD5TYB8"/>
<evidence type="ECO:0000256" key="2">
    <source>
        <dbReference type="ARBA" id="ARBA00005056"/>
    </source>
</evidence>
<comment type="cofactor">
    <cofactor evidence="1">
        <name>a metal cation</name>
        <dbReference type="ChEBI" id="CHEBI:25213"/>
    </cofactor>
</comment>
<evidence type="ECO:0000256" key="11">
    <source>
        <dbReference type="ARBA" id="ARBA00023167"/>
    </source>
</evidence>
<dbReference type="GO" id="GO:0009090">
    <property type="term" value="P:homoserine biosynthetic process"/>
    <property type="evidence" value="ECO:0007669"/>
    <property type="project" value="TreeGrafter"/>
</dbReference>
<evidence type="ECO:0000256" key="6">
    <source>
        <dbReference type="ARBA" id="ARBA00013376"/>
    </source>
</evidence>
<dbReference type="InterPro" id="IPR022697">
    <property type="entry name" value="HDH_short"/>
</dbReference>
<evidence type="ECO:0000256" key="16">
    <source>
        <dbReference type="RuleBase" id="RU000579"/>
    </source>
</evidence>
<dbReference type="InterPro" id="IPR036291">
    <property type="entry name" value="NAD(P)-bd_dom_sf"/>
</dbReference>